<reference evidence="5" key="1">
    <citation type="submission" date="2018-10" db="EMBL/GenBank/DDBJ databases">
        <title>Hidden diversity of soil giant viruses.</title>
        <authorList>
            <person name="Schulz F."/>
            <person name="Alteio L."/>
            <person name="Goudeau D."/>
            <person name="Ryan E.M."/>
            <person name="Malmstrom R.R."/>
            <person name="Blanchard J."/>
            <person name="Woyke T."/>
        </authorList>
    </citation>
    <scope>NUCLEOTIDE SEQUENCE</scope>
    <source>
        <strain evidence="5">TEV1</strain>
    </source>
</reference>
<evidence type="ECO:0000256" key="2">
    <source>
        <dbReference type="ARBA" id="ARBA00022912"/>
    </source>
</evidence>
<dbReference type="PANTHER" id="PTHR10159:SF519">
    <property type="entry name" value="DUAL SPECIFICITY PROTEIN PHOSPHATASE MPK3"/>
    <property type="match status" value="1"/>
</dbReference>
<dbReference type="InterPro" id="IPR000340">
    <property type="entry name" value="Dual-sp_phosphatase_cat-dom"/>
</dbReference>
<accession>A0A3G4ZMB5</accession>
<dbReference type="Gene3D" id="3.90.190.10">
    <property type="entry name" value="Protein tyrosine phosphatase superfamily"/>
    <property type="match status" value="1"/>
</dbReference>
<keyword evidence="2" id="KW-0904">Protein phosphatase</keyword>
<gene>
    <name evidence="5" type="ORF">Terrestrivirus1_55</name>
</gene>
<dbReference type="Pfam" id="PF00782">
    <property type="entry name" value="DSPc"/>
    <property type="match status" value="1"/>
</dbReference>
<evidence type="ECO:0000259" key="3">
    <source>
        <dbReference type="PROSITE" id="PS50054"/>
    </source>
</evidence>
<feature type="domain" description="Tyrosine specific protein phosphatases" evidence="4">
    <location>
        <begin position="125"/>
        <end position="179"/>
    </location>
</feature>
<dbReference type="EMBL" id="MK071979">
    <property type="protein sequence ID" value="AYV75181.1"/>
    <property type="molecule type" value="Genomic_DNA"/>
</dbReference>
<evidence type="ECO:0000256" key="1">
    <source>
        <dbReference type="ARBA" id="ARBA00022801"/>
    </source>
</evidence>
<keyword evidence="1" id="KW-0378">Hydrolase</keyword>
<evidence type="ECO:0000259" key="4">
    <source>
        <dbReference type="PROSITE" id="PS50056"/>
    </source>
</evidence>
<dbReference type="InterPro" id="IPR016130">
    <property type="entry name" value="Tyr_Pase_AS"/>
</dbReference>
<dbReference type="PANTHER" id="PTHR10159">
    <property type="entry name" value="DUAL SPECIFICITY PROTEIN PHOSPHATASE"/>
    <property type="match status" value="1"/>
</dbReference>
<feature type="domain" description="Tyrosine-protein phosphatase" evidence="3">
    <location>
        <begin position="59"/>
        <end position="201"/>
    </location>
</feature>
<sequence>MALIMMFFGDIIESKGVTSRSNSDSDSCPDSSKNIPFAMKDVCDALDSCIRVPKIAPFGMNEIVPGVFLGSQVASQLSDMLIDNGVGYIVNAAKGLPNVFPEKFKYLNLNLNDSPGQKLTIEMFDEVFDFIKEAHSKDLNVLIHCQAGISRSATFMIGYVMRTMKLKHTEAYDFVWQRRECIDPNIGFMVFLMEYEKHLASSSS</sequence>
<dbReference type="InterPro" id="IPR029021">
    <property type="entry name" value="Prot-tyrosine_phosphatase-like"/>
</dbReference>
<dbReference type="PROSITE" id="PS00383">
    <property type="entry name" value="TYR_PHOSPHATASE_1"/>
    <property type="match status" value="1"/>
</dbReference>
<dbReference type="PROSITE" id="PS50056">
    <property type="entry name" value="TYR_PHOSPHATASE_2"/>
    <property type="match status" value="1"/>
</dbReference>
<dbReference type="SMART" id="SM00195">
    <property type="entry name" value="DSPc"/>
    <property type="match status" value="1"/>
</dbReference>
<dbReference type="GO" id="GO:0008330">
    <property type="term" value="F:protein tyrosine/threonine phosphatase activity"/>
    <property type="evidence" value="ECO:0007669"/>
    <property type="project" value="TreeGrafter"/>
</dbReference>
<dbReference type="InterPro" id="IPR000387">
    <property type="entry name" value="Tyr_Pase_dom"/>
</dbReference>
<proteinExistence type="predicted"/>
<dbReference type="GO" id="GO:0017017">
    <property type="term" value="F:MAP kinase tyrosine/serine/threonine phosphatase activity"/>
    <property type="evidence" value="ECO:0007669"/>
    <property type="project" value="TreeGrafter"/>
</dbReference>
<evidence type="ECO:0000313" key="5">
    <source>
        <dbReference type="EMBL" id="AYV75181.1"/>
    </source>
</evidence>
<dbReference type="GO" id="GO:0033550">
    <property type="term" value="F:MAP kinase tyrosine phosphatase activity"/>
    <property type="evidence" value="ECO:0007669"/>
    <property type="project" value="TreeGrafter"/>
</dbReference>
<organism evidence="5">
    <name type="scientific">Terrestrivirus sp</name>
    <dbReference type="NCBI Taxonomy" id="2487775"/>
    <lineage>
        <taxon>Viruses</taxon>
        <taxon>Varidnaviria</taxon>
        <taxon>Bamfordvirae</taxon>
        <taxon>Nucleocytoviricota</taxon>
        <taxon>Megaviricetes</taxon>
        <taxon>Imitervirales</taxon>
        <taxon>Mimiviridae</taxon>
        <taxon>Klosneuvirinae</taxon>
    </lineage>
</organism>
<protein>
    <submittedName>
        <fullName evidence="5">Dual specificity protein phosphatase 19-like</fullName>
    </submittedName>
</protein>
<name>A0A3G4ZMB5_9VIRU</name>
<dbReference type="SUPFAM" id="SSF52799">
    <property type="entry name" value="(Phosphotyrosine protein) phosphatases II"/>
    <property type="match status" value="1"/>
</dbReference>
<dbReference type="CDD" id="cd14498">
    <property type="entry name" value="DSP"/>
    <property type="match status" value="1"/>
</dbReference>
<dbReference type="PROSITE" id="PS50054">
    <property type="entry name" value="TYR_PHOSPHATASE_DUAL"/>
    <property type="match status" value="1"/>
</dbReference>
<dbReference type="InterPro" id="IPR020422">
    <property type="entry name" value="TYR_PHOSPHATASE_DUAL_dom"/>
</dbReference>